<proteinExistence type="predicted"/>
<feature type="signal peptide" evidence="1">
    <location>
        <begin position="1"/>
        <end position="21"/>
    </location>
</feature>
<dbReference type="EMBL" id="ONZQ02000008">
    <property type="protein sequence ID" value="SPO03583.1"/>
    <property type="molecule type" value="Genomic_DNA"/>
</dbReference>
<organism evidence="2 3">
    <name type="scientific">Cephalotrichum gorgonifer</name>
    <dbReference type="NCBI Taxonomy" id="2041049"/>
    <lineage>
        <taxon>Eukaryota</taxon>
        <taxon>Fungi</taxon>
        <taxon>Dikarya</taxon>
        <taxon>Ascomycota</taxon>
        <taxon>Pezizomycotina</taxon>
        <taxon>Sordariomycetes</taxon>
        <taxon>Hypocreomycetidae</taxon>
        <taxon>Microascales</taxon>
        <taxon>Microascaceae</taxon>
        <taxon>Cephalotrichum</taxon>
    </lineage>
</organism>
<reference evidence="2" key="1">
    <citation type="submission" date="2018-03" db="EMBL/GenBank/DDBJ databases">
        <authorList>
            <person name="Guldener U."/>
        </authorList>
    </citation>
    <scope>NUCLEOTIDE SEQUENCE</scope>
</reference>
<protein>
    <recommendedName>
        <fullName evidence="4">Celp0028 effector like protein</fullName>
    </recommendedName>
</protein>
<evidence type="ECO:0000313" key="3">
    <source>
        <dbReference type="Proteomes" id="UP001187682"/>
    </source>
</evidence>
<feature type="chain" id="PRO_5041976290" description="Celp0028 effector like protein" evidence="1">
    <location>
        <begin position="22"/>
        <end position="235"/>
    </location>
</feature>
<keyword evidence="1" id="KW-0732">Signal</keyword>
<sequence>MLFFTSARTTVLISLLSLVSASPTAQSLSYDDVVLLGEDGKTTIMKDYEYAKISARETTAEHAIHAMSGRRTPRGCEESSEVQVLTDETILSADIPLSPVIGSQGGQAVVAVSQGYSISNTVSVGASAGASFLEGVLSLSLSVSYDESWSSSQEQSLTFTVPDGQYGLIVSQPSTRRVSGNLLTGCTDSWNKEEFVSETYSSRSYGNLNWVQGVIRLCNSTEYPVPYCVGQGFHS</sequence>
<evidence type="ECO:0008006" key="4">
    <source>
        <dbReference type="Google" id="ProtNLM"/>
    </source>
</evidence>
<gene>
    <name evidence="2" type="ORF">DNG_06266</name>
</gene>
<accession>A0AAE8SWD7</accession>
<evidence type="ECO:0000313" key="2">
    <source>
        <dbReference type="EMBL" id="SPO03583.1"/>
    </source>
</evidence>
<keyword evidence="3" id="KW-1185">Reference proteome</keyword>
<comment type="caution">
    <text evidence="2">The sequence shown here is derived from an EMBL/GenBank/DDBJ whole genome shotgun (WGS) entry which is preliminary data.</text>
</comment>
<dbReference type="Proteomes" id="UP001187682">
    <property type="component" value="Unassembled WGS sequence"/>
</dbReference>
<dbReference type="AlphaFoldDB" id="A0AAE8SWD7"/>
<evidence type="ECO:0000256" key="1">
    <source>
        <dbReference type="SAM" id="SignalP"/>
    </source>
</evidence>
<name>A0AAE8SWD7_9PEZI</name>